<protein>
    <recommendedName>
        <fullName evidence="2">Superoxide dismutase [Cu-Zn]</fullName>
        <ecNumber evidence="2">1.15.1.1</ecNumber>
    </recommendedName>
</protein>
<dbReference type="Proteomes" id="UP000254950">
    <property type="component" value="Unassembled WGS sequence"/>
</dbReference>
<dbReference type="InterPro" id="IPR018152">
    <property type="entry name" value="SOD_Cu/Zn_BS"/>
</dbReference>
<keyword evidence="2" id="KW-0186">Copper</keyword>
<dbReference type="STRING" id="33044.GCA_900005695_00140"/>
<evidence type="ECO:0000259" key="3">
    <source>
        <dbReference type="Pfam" id="PF00080"/>
    </source>
</evidence>
<keyword evidence="2 4" id="KW-0560">Oxidoreductase</keyword>
<dbReference type="PROSITE" id="PS00087">
    <property type="entry name" value="SOD_CU_ZN_1"/>
    <property type="match status" value="1"/>
</dbReference>
<comment type="similarity">
    <text evidence="1 2">Belongs to the Cu-Zn superoxide dismutase family.</text>
</comment>
<keyword evidence="2" id="KW-0479">Metal-binding</keyword>
<comment type="cofactor">
    <cofactor evidence="2">
        <name>Zn(2+)</name>
        <dbReference type="ChEBI" id="CHEBI:29105"/>
    </cofactor>
    <text evidence="2">Binds 1 zinc ion per subunit.</text>
</comment>
<dbReference type="PANTHER" id="PTHR10003">
    <property type="entry name" value="SUPEROXIDE DISMUTASE CU-ZN -RELATED"/>
    <property type="match status" value="1"/>
</dbReference>
<sequence length="183" mass="19883">MFNVKIFCINRTVLYLLFSLAFLTYDTIVLAKSMQVQIYKLENGNTKKPIGKIEIEENIHGLIFVPNLSTLPEGLHGFHVHINPSCDMKDGVVGGAAGGHYDPDHTNKHLGPYNVNGHFGDLPALYVDDTGHSTMSVLAPRIKKLSEIKGHSLMIHLGGDNQSDKPLPLGGGGARLACGIIEE</sequence>
<evidence type="ECO:0000313" key="4">
    <source>
        <dbReference type="EMBL" id="SUV44892.1"/>
    </source>
</evidence>
<dbReference type="Gene3D" id="2.60.40.200">
    <property type="entry name" value="Superoxide dismutase, copper/zinc binding domain"/>
    <property type="match status" value="1"/>
</dbReference>
<dbReference type="InterPro" id="IPR024134">
    <property type="entry name" value="SOD_Cu/Zn_/chaperone"/>
</dbReference>
<comment type="catalytic activity">
    <reaction evidence="2">
        <text>2 superoxide + 2 H(+) = H2O2 + O2</text>
        <dbReference type="Rhea" id="RHEA:20696"/>
        <dbReference type="ChEBI" id="CHEBI:15378"/>
        <dbReference type="ChEBI" id="CHEBI:15379"/>
        <dbReference type="ChEBI" id="CHEBI:16240"/>
        <dbReference type="ChEBI" id="CHEBI:18421"/>
        <dbReference type="EC" id="1.15.1.1"/>
    </reaction>
</comment>
<dbReference type="GO" id="GO:0005507">
    <property type="term" value="F:copper ion binding"/>
    <property type="evidence" value="ECO:0007669"/>
    <property type="project" value="InterPro"/>
</dbReference>
<dbReference type="InterPro" id="IPR001424">
    <property type="entry name" value="SOD_Cu_Zn_dom"/>
</dbReference>
<dbReference type="NCBIfam" id="NF007628">
    <property type="entry name" value="PRK10290.1"/>
    <property type="match status" value="1"/>
</dbReference>
<dbReference type="InterPro" id="IPR036423">
    <property type="entry name" value="SOD-like_Cu/Zn_dom_sf"/>
</dbReference>
<accession>A0A380ZF23</accession>
<dbReference type="AlphaFoldDB" id="A0A380ZF23"/>
<dbReference type="EMBL" id="UFTF01000001">
    <property type="protein sequence ID" value="SUV44892.1"/>
    <property type="molecule type" value="Genomic_DNA"/>
</dbReference>
<dbReference type="SUPFAM" id="SSF49329">
    <property type="entry name" value="Cu,Zn superoxide dismutase-like"/>
    <property type="match status" value="1"/>
</dbReference>
<organism evidence="4 5">
    <name type="scientific">Bartonella doshiae</name>
    <dbReference type="NCBI Taxonomy" id="33044"/>
    <lineage>
        <taxon>Bacteria</taxon>
        <taxon>Pseudomonadati</taxon>
        <taxon>Pseudomonadota</taxon>
        <taxon>Alphaproteobacteria</taxon>
        <taxon>Hyphomicrobiales</taxon>
        <taxon>Bartonellaceae</taxon>
        <taxon>Bartonella</taxon>
    </lineage>
</organism>
<comment type="function">
    <text evidence="2">Destroys radicals which are normally produced within the cells and which are toxic to biological systems.</text>
</comment>
<reference evidence="4 5" key="1">
    <citation type="submission" date="2018-06" db="EMBL/GenBank/DDBJ databases">
        <authorList>
            <consortium name="Pathogen Informatics"/>
            <person name="Doyle S."/>
        </authorList>
    </citation>
    <scope>NUCLEOTIDE SEQUENCE [LARGE SCALE GENOMIC DNA]</scope>
    <source>
        <strain evidence="4 5">NCTC12862</strain>
    </source>
</reference>
<keyword evidence="2" id="KW-0862">Zinc</keyword>
<name>A0A380ZF23_BARDO</name>
<dbReference type="GO" id="GO:0004784">
    <property type="term" value="F:superoxide dismutase activity"/>
    <property type="evidence" value="ECO:0007669"/>
    <property type="project" value="UniProtKB-EC"/>
</dbReference>
<evidence type="ECO:0000313" key="5">
    <source>
        <dbReference type="Proteomes" id="UP000254950"/>
    </source>
</evidence>
<comment type="cofactor">
    <cofactor evidence="2">
        <name>Cu cation</name>
        <dbReference type="ChEBI" id="CHEBI:23378"/>
    </cofactor>
    <text evidence="2">Binds 1 copper ion per subunit.</text>
</comment>
<proteinExistence type="inferred from homology"/>
<feature type="domain" description="Superoxide dismutase copper/zinc binding" evidence="3">
    <location>
        <begin position="51"/>
        <end position="181"/>
    </location>
</feature>
<evidence type="ECO:0000256" key="2">
    <source>
        <dbReference type="RuleBase" id="RU000393"/>
    </source>
</evidence>
<dbReference type="PROSITE" id="PS00332">
    <property type="entry name" value="SOD_CU_ZN_2"/>
    <property type="match status" value="1"/>
</dbReference>
<dbReference type="EC" id="1.15.1.1" evidence="2"/>
<dbReference type="RefSeq" id="WP_004854382.1">
    <property type="nucleotide sequence ID" value="NZ_CACVBH010000006.1"/>
</dbReference>
<dbReference type="Pfam" id="PF00080">
    <property type="entry name" value="Sod_Cu"/>
    <property type="match status" value="1"/>
</dbReference>
<evidence type="ECO:0000256" key="1">
    <source>
        <dbReference type="ARBA" id="ARBA00010457"/>
    </source>
</evidence>
<gene>
    <name evidence="4" type="primary">sodC1</name>
    <name evidence="4" type="ORF">NCTC12862_00640</name>
</gene>